<gene>
    <name evidence="6" type="ORF">MUK42_07459</name>
</gene>
<dbReference type="SUPFAM" id="SSF51445">
    <property type="entry name" value="(Trans)glycosidases"/>
    <property type="match status" value="1"/>
</dbReference>
<dbReference type="PRINTS" id="PR00131">
    <property type="entry name" value="GLHYDRLASE1"/>
</dbReference>
<proteinExistence type="inferred from homology"/>
<reference evidence="6" key="1">
    <citation type="submission" date="2022-05" db="EMBL/GenBank/DDBJ databases">
        <title>The Musa troglodytarum L. genome provides insights into the mechanism of non-climacteric behaviour and enrichment of carotenoids.</title>
        <authorList>
            <person name="Wang J."/>
        </authorList>
    </citation>
    <scope>NUCLEOTIDE SEQUENCE</scope>
    <source>
        <tissue evidence="6">Leaf</tissue>
    </source>
</reference>
<evidence type="ECO:0000256" key="4">
    <source>
        <dbReference type="RuleBase" id="RU003690"/>
    </source>
</evidence>
<dbReference type="FunFam" id="3.20.20.80:FF:000069">
    <property type="entry name" value="Beta-glucosidase 1"/>
    <property type="match status" value="1"/>
</dbReference>
<dbReference type="PANTHER" id="PTHR10353">
    <property type="entry name" value="GLYCOSYL HYDROLASE"/>
    <property type="match status" value="1"/>
</dbReference>
<keyword evidence="7" id="KW-1185">Reference proteome</keyword>
<evidence type="ECO:0000256" key="2">
    <source>
        <dbReference type="ARBA" id="ARBA00022729"/>
    </source>
</evidence>
<dbReference type="GO" id="GO:0008422">
    <property type="term" value="F:beta-glucosidase activity"/>
    <property type="evidence" value="ECO:0007669"/>
    <property type="project" value="UniProtKB-ARBA"/>
</dbReference>
<dbReference type="Pfam" id="PF00232">
    <property type="entry name" value="Glyco_hydro_1"/>
    <property type="match status" value="1"/>
</dbReference>
<feature type="chain" id="PRO_5039132708" evidence="5">
    <location>
        <begin position="28"/>
        <end position="618"/>
    </location>
</feature>
<dbReference type="InterPro" id="IPR017853">
    <property type="entry name" value="GH"/>
</dbReference>
<dbReference type="GO" id="GO:0005975">
    <property type="term" value="P:carbohydrate metabolic process"/>
    <property type="evidence" value="ECO:0007669"/>
    <property type="project" value="InterPro"/>
</dbReference>
<feature type="signal peptide" evidence="5">
    <location>
        <begin position="1"/>
        <end position="27"/>
    </location>
</feature>
<sequence>MRKESLALFTTLVLLLLLLLLLPTTESKLSRDDFPPGTRGRRPDLLWNATDAAAGLPFAVHPEACEAGVPEEIRASASSAAGLPSAAQPEACEGGISEEIRSASDATSAGRKAHPDFAETKERIHGILAASASFFVLLRDAYVYVQVEGAAAKDGRTPSLWDTYTRAGGMLDNSTGDVASDQYHKYKEDVKLMADTGLDSYRFSISWSRLIPNGRGPINPKGLAYYNNLIDELVKYGIKPHVTIYHLDLPQALEDEYGGWLGRKIVEDFTAFADACFREFGDRVSQWTTIVEPNVIAMASYDSGSFPPNRCSKPFGLLNCTVGDSTTEPYVAAHNLLLSHASVVSLYRTKYRAMQNGRIGLNVYSFWCYPLTNSTLDLQATQRSLDFLLGWIMSPLVFGDYPKIMKKIVRSRLPSFTKEQSEQVKGSFDFIGINHYSSVWVEDNSNASKTAPRDFNADLFAKFSFSKNGTPSGQLIPTDIPIDPVGLQHVLEYIRDAYGNPPVYIEENGYGLGTNDTIYDVERVNYLSGFIGSMLDGIRKGANVKGYFVWSFLDVFEFLAGFQSRFGLHYVDFKDENRRRQPKLSALWYSDFLKKKTKKKAGTDITRMGLHERSHSQQ</sequence>
<evidence type="ECO:0000313" key="7">
    <source>
        <dbReference type="Proteomes" id="UP001055439"/>
    </source>
</evidence>
<protein>
    <submittedName>
        <fullName evidence="6">Beta-glucosidase</fullName>
    </submittedName>
</protein>
<name>A0A9E7H9Q4_9LILI</name>
<evidence type="ECO:0000256" key="5">
    <source>
        <dbReference type="SAM" id="SignalP"/>
    </source>
</evidence>
<dbReference type="InterPro" id="IPR001360">
    <property type="entry name" value="Glyco_hydro_1"/>
</dbReference>
<dbReference type="Proteomes" id="UP001055439">
    <property type="component" value="Chromosome 8"/>
</dbReference>
<keyword evidence="3" id="KW-0325">Glycoprotein</keyword>
<dbReference type="OrthoDB" id="65569at2759"/>
<organism evidence="6 7">
    <name type="scientific">Musa troglodytarum</name>
    <name type="common">fe'i banana</name>
    <dbReference type="NCBI Taxonomy" id="320322"/>
    <lineage>
        <taxon>Eukaryota</taxon>
        <taxon>Viridiplantae</taxon>
        <taxon>Streptophyta</taxon>
        <taxon>Embryophyta</taxon>
        <taxon>Tracheophyta</taxon>
        <taxon>Spermatophyta</taxon>
        <taxon>Magnoliopsida</taxon>
        <taxon>Liliopsida</taxon>
        <taxon>Zingiberales</taxon>
        <taxon>Musaceae</taxon>
        <taxon>Musa</taxon>
    </lineage>
</organism>
<dbReference type="AlphaFoldDB" id="A0A9E7H9Q4"/>
<evidence type="ECO:0000313" key="6">
    <source>
        <dbReference type="EMBL" id="URE30326.1"/>
    </source>
</evidence>
<dbReference type="Gene3D" id="3.20.20.80">
    <property type="entry name" value="Glycosidases"/>
    <property type="match status" value="1"/>
</dbReference>
<dbReference type="EMBL" id="CP097510">
    <property type="protein sequence ID" value="URE30326.1"/>
    <property type="molecule type" value="Genomic_DNA"/>
</dbReference>
<comment type="similarity">
    <text evidence="1 4">Belongs to the glycosyl hydrolase 1 family.</text>
</comment>
<accession>A0A9E7H9Q4</accession>
<keyword evidence="2 5" id="KW-0732">Signal</keyword>
<evidence type="ECO:0000256" key="3">
    <source>
        <dbReference type="ARBA" id="ARBA00023180"/>
    </source>
</evidence>
<dbReference type="PANTHER" id="PTHR10353:SF29">
    <property type="entry name" value="BETA-GLUCOSIDASE 11"/>
    <property type="match status" value="1"/>
</dbReference>
<evidence type="ECO:0000256" key="1">
    <source>
        <dbReference type="ARBA" id="ARBA00010838"/>
    </source>
</evidence>